<feature type="domain" description="Helicase C-terminal" evidence="13">
    <location>
        <begin position="229"/>
        <end position="381"/>
    </location>
</feature>
<evidence type="ECO:0000256" key="2">
    <source>
        <dbReference type="ARBA" id="ARBA00022490"/>
    </source>
</evidence>
<reference evidence="15 16" key="1">
    <citation type="submission" date="2007-06" db="EMBL/GenBank/DDBJ databases">
        <authorList>
            <person name="Green D."/>
            <person name="Ferriera S."/>
            <person name="Johnson J."/>
            <person name="Kravitz S."/>
            <person name="Beeson K."/>
            <person name="Sutton G."/>
            <person name="Rogers Y.-H."/>
            <person name="Friedman R."/>
            <person name="Frazier M."/>
            <person name="Venter J.C."/>
        </authorList>
    </citation>
    <scope>NUCLEOTIDE SEQUENCE [LARGE SCALE GENOMIC DNA]</scope>
    <source>
        <strain evidence="15 16">DG893</strain>
    </source>
</reference>
<sequence length="381" mass="41134">MPSFSQLGLSEPMLANLSRLGFENPTPIQSGALPHALAGKDLIAMAQTGSGKTAAFGIGLVERLNPRRFSVQGLVLCPTRELADQVAKSLRELARARDNVKILSLCGGVAIGPQIGSLSHGAHIVVGTPGRIQDHLRKGTLKLDQLITLILDEADRMLDMGFQDAVEDIISQAPAKRQTLMFSATWPDNIRKLSEQYQHAPADVRIESQAVESDITERFYEIAPGQQVQAVAALLSLHQPASCIAFCTTKQQCDDVANELNGLGFAALPLHGDLEQRDRDSVLVRFGNQSCSVLVATDVAARGLDIKSLPLVVNVEPARDPEVHTHRIVDRPGRGARAGGHFCTPSQAHKINGLESGRKQAVTWGETDKLLTTALQPLNQR</sequence>
<evidence type="ECO:0000256" key="6">
    <source>
        <dbReference type="ARBA" id="ARBA00022840"/>
    </source>
</evidence>
<feature type="domain" description="DEAD-box RNA helicase Q" evidence="14">
    <location>
        <begin position="2"/>
        <end position="30"/>
    </location>
</feature>
<dbReference type="InterPro" id="IPR014001">
    <property type="entry name" value="Helicase_ATP-bd"/>
</dbReference>
<dbReference type="EMBL" id="ABCP01000061">
    <property type="protein sequence ID" value="EDM45964.1"/>
    <property type="molecule type" value="Genomic_DNA"/>
</dbReference>
<keyword evidence="6 11" id="KW-0067">ATP-binding</keyword>
<dbReference type="CDD" id="cd00268">
    <property type="entry name" value="DEADc"/>
    <property type="match status" value="1"/>
</dbReference>
<evidence type="ECO:0000256" key="5">
    <source>
        <dbReference type="ARBA" id="ARBA00022806"/>
    </source>
</evidence>
<dbReference type="STRING" id="443152.MDG893_09130"/>
<evidence type="ECO:0000259" key="14">
    <source>
        <dbReference type="PROSITE" id="PS51195"/>
    </source>
</evidence>
<keyword evidence="3 11" id="KW-0547">Nucleotide-binding</keyword>
<dbReference type="PANTHER" id="PTHR47959">
    <property type="entry name" value="ATP-DEPENDENT RNA HELICASE RHLE-RELATED"/>
    <property type="match status" value="1"/>
</dbReference>
<dbReference type="GO" id="GO:0003724">
    <property type="term" value="F:RNA helicase activity"/>
    <property type="evidence" value="ECO:0007669"/>
    <property type="project" value="UniProtKB-EC"/>
</dbReference>
<dbReference type="GO" id="GO:0005524">
    <property type="term" value="F:ATP binding"/>
    <property type="evidence" value="ECO:0007669"/>
    <property type="project" value="UniProtKB-KW"/>
</dbReference>
<evidence type="ECO:0000256" key="10">
    <source>
        <dbReference type="PROSITE-ProRule" id="PRU00552"/>
    </source>
</evidence>
<accession>A6F5J9</accession>
<evidence type="ECO:0000256" key="7">
    <source>
        <dbReference type="ARBA" id="ARBA00038437"/>
    </source>
</evidence>
<comment type="catalytic activity">
    <reaction evidence="8">
        <text>ATP + H2O = ADP + phosphate + H(+)</text>
        <dbReference type="Rhea" id="RHEA:13065"/>
        <dbReference type="ChEBI" id="CHEBI:15377"/>
        <dbReference type="ChEBI" id="CHEBI:15378"/>
        <dbReference type="ChEBI" id="CHEBI:30616"/>
        <dbReference type="ChEBI" id="CHEBI:43474"/>
        <dbReference type="ChEBI" id="CHEBI:456216"/>
        <dbReference type="EC" id="3.6.4.13"/>
    </reaction>
</comment>
<feature type="domain" description="Helicase ATP-binding" evidence="12">
    <location>
        <begin position="33"/>
        <end position="204"/>
    </location>
</feature>
<dbReference type="EC" id="3.6.4.13" evidence="1"/>
<keyword evidence="4 11" id="KW-0378">Hydrolase</keyword>
<dbReference type="NCBIfam" id="NF008744">
    <property type="entry name" value="PRK11776.1"/>
    <property type="match status" value="1"/>
</dbReference>
<evidence type="ECO:0000313" key="15">
    <source>
        <dbReference type="EMBL" id="EDM45964.1"/>
    </source>
</evidence>
<name>A6F5J9_9GAMM</name>
<keyword evidence="2" id="KW-0963">Cytoplasm</keyword>
<dbReference type="InterPro" id="IPR044742">
    <property type="entry name" value="DEAD/DEAH_RhlB"/>
</dbReference>
<dbReference type="GO" id="GO:0016787">
    <property type="term" value="F:hydrolase activity"/>
    <property type="evidence" value="ECO:0007669"/>
    <property type="project" value="UniProtKB-KW"/>
</dbReference>
<dbReference type="PROSITE" id="PS51195">
    <property type="entry name" value="Q_MOTIF"/>
    <property type="match status" value="1"/>
</dbReference>
<dbReference type="GO" id="GO:0009266">
    <property type="term" value="P:response to temperature stimulus"/>
    <property type="evidence" value="ECO:0007669"/>
    <property type="project" value="UniProtKB-ARBA"/>
</dbReference>
<dbReference type="PROSITE" id="PS51194">
    <property type="entry name" value="HELICASE_CTER"/>
    <property type="match status" value="1"/>
</dbReference>
<comment type="caution">
    <text evidence="15">The sequence shown here is derived from an EMBL/GenBank/DDBJ whole genome shotgun (WGS) entry which is preliminary data.</text>
</comment>
<gene>
    <name evidence="15" type="ORF">MDG893_09130</name>
</gene>
<evidence type="ECO:0000256" key="3">
    <source>
        <dbReference type="ARBA" id="ARBA00022741"/>
    </source>
</evidence>
<dbReference type="FunFam" id="3.40.50.300:FF:000108">
    <property type="entry name" value="ATP-dependent RNA helicase RhlE"/>
    <property type="match status" value="1"/>
</dbReference>
<dbReference type="InterPro" id="IPR000629">
    <property type="entry name" value="RNA-helicase_DEAD-box_CS"/>
</dbReference>
<dbReference type="GO" id="GO:0003676">
    <property type="term" value="F:nucleic acid binding"/>
    <property type="evidence" value="ECO:0007669"/>
    <property type="project" value="InterPro"/>
</dbReference>
<dbReference type="InterPro" id="IPR011545">
    <property type="entry name" value="DEAD/DEAH_box_helicase_dom"/>
</dbReference>
<evidence type="ECO:0000256" key="9">
    <source>
        <dbReference type="ARBA" id="ARBA00074363"/>
    </source>
</evidence>
<dbReference type="Gene3D" id="3.40.50.300">
    <property type="entry name" value="P-loop containing nucleotide triphosphate hydrolases"/>
    <property type="match status" value="2"/>
</dbReference>
<dbReference type="SUPFAM" id="SSF52540">
    <property type="entry name" value="P-loop containing nucleoside triphosphate hydrolases"/>
    <property type="match status" value="2"/>
</dbReference>
<evidence type="ECO:0000256" key="11">
    <source>
        <dbReference type="RuleBase" id="RU000492"/>
    </source>
</evidence>
<keyword evidence="16" id="KW-1185">Reference proteome</keyword>
<comment type="similarity">
    <text evidence="7 11">Belongs to the DEAD box helicase family.</text>
</comment>
<dbReference type="InterPro" id="IPR050079">
    <property type="entry name" value="DEAD_box_RNA_helicase"/>
</dbReference>
<protein>
    <recommendedName>
        <fullName evidence="9">DEAD-box ATP-dependent RNA helicase RhpA</fullName>
        <ecNumber evidence="1">3.6.4.13</ecNumber>
    </recommendedName>
</protein>
<dbReference type="Pfam" id="PF00271">
    <property type="entry name" value="Helicase_C"/>
    <property type="match status" value="1"/>
</dbReference>
<evidence type="ECO:0000256" key="1">
    <source>
        <dbReference type="ARBA" id="ARBA00012552"/>
    </source>
</evidence>
<dbReference type="GO" id="GO:0042255">
    <property type="term" value="P:ribosome assembly"/>
    <property type="evidence" value="ECO:0007669"/>
    <property type="project" value="UniProtKB-ARBA"/>
</dbReference>
<dbReference type="RefSeq" id="WP_007155533.1">
    <property type="nucleotide sequence ID" value="NZ_ABCP01000061.1"/>
</dbReference>
<feature type="short sequence motif" description="Q motif" evidence="10">
    <location>
        <begin position="2"/>
        <end position="30"/>
    </location>
</feature>
<dbReference type="GO" id="GO:0005829">
    <property type="term" value="C:cytosol"/>
    <property type="evidence" value="ECO:0007669"/>
    <property type="project" value="TreeGrafter"/>
</dbReference>
<dbReference type="Proteomes" id="UP000005856">
    <property type="component" value="Unassembled WGS sequence"/>
</dbReference>
<evidence type="ECO:0000259" key="13">
    <source>
        <dbReference type="PROSITE" id="PS51194"/>
    </source>
</evidence>
<dbReference type="PROSITE" id="PS51192">
    <property type="entry name" value="HELICASE_ATP_BIND_1"/>
    <property type="match status" value="1"/>
</dbReference>
<dbReference type="SMART" id="SM00490">
    <property type="entry name" value="HELICc"/>
    <property type="match status" value="1"/>
</dbReference>
<evidence type="ECO:0000256" key="4">
    <source>
        <dbReference type="ARBA" id="ARBA00022801"/>
    </source>
</evidence>
<dbReference type="PANTHER" id="PTHR47959:SF1">
    <property type="entry name" value="ATP-DEPENDENT RNA HELICASE DBPA"/>
    <property type="match status" value="1"/>
</dbReference>
<evidence type="ECO:0000256" key="8">
    <source>
        <dbReference type="ARBA" id="ARBA00047984"/>
    </source>
</evidence>
<dbReference type="PROSITE" id="PS00039">
    <property type="entry name" value="DEAD_ATP_HELICASE"/>
    <property type="match status" value="1"/>
</dbReference>
<dbReference type="InterPro" id="IPR027417">
    <property type="entry name" value="P-loop_NTPase"/>
</dbReference>
<dbReference type="Pfam" id="PF00270">
    <property type="entry name" value="DEAD"/>
    <property type="match status" value="1"/>
</dbReference>
<proteinExistence type="inferred from homology"/>
<dbReference type="CDD" id="cd18787">
    <property type="entry name" value="SF2_C_DEAD"/>
    <property type="match status" value="1"/>
</dbReference>
<organism evidence="15 16">
    <name type="scientific">Marinobacter algicola DG893</name>
    <dbReference type="NCBI Taxonomy" id="443152"/>
    <lineage>
        <taxon>Bacteria</taxon>
        <taxon>Pseudomonadati</taxon>
        <taxon>Pseudomonadota</taxon>
        <taxon>Gammaproteobacteria</taxon>
        <taxon>Pseudomonadales</taxon>
        <taxon>Marinobacteraceae</taxon>
        <taxon>Marinobacter</taxon>
    </lineage>
</organism>
<evidence type="ECO:0000259" key="12">
    <source>
        <dbReference type="PROSITE" id="PS51192"/>
    </source>
</evidence>
<dbReference type="InterPro" id="IPR014014">
    <property type="entry name" value="RNA_helicase_DEAD_Q_motif"/>
</dbReference>
<dbReference type="InterPro" id="IPR001650">
    <property type="entry name" value="Helicase_C-like"/>
</dbReference>
<dbReference type="eggNOG" id="COG0513">
    <property type="taxonomic scope" value="Bacteria"/>
</dbReference>
<dbReference type="AlphaFoldDB" id="A6F5J9"/>
<evidence type="ECO:0000313" key="16">
    <source>
        <dbReference type="Proteomes" id="UP000005856"/>
    </source>
</evidence>
<keyword evidence="5 11" id="KW-0347">Helicase</keyword>
<dbReference type="SMART" id="SM00487">
    <property type="entry name" value="DEXDc"/>
    <property type="match status" value="1"/>
</dbReference>